<gene>
    <name evidence="1" type="ORF">GCM10009745_54590</name>
</gene>
<dbReference type="Proteomes" id="UP001500280">
    <property type="component" value="Unassembled WGS sequence"/>
</dbReference>
<evidence type="ECO:0000313" key="1">
    <source>
        <dbReference type="EMBL" id="GAA1700725.1"/>
    </source>
</evidence>
<evidence type="ECO:0000313" key="2">
    <source>
        <dbReference type="Proteomes" id="UP001500280"/>
    </source>
</evidence>
<comment type="caution">
    <text evidence="1">The sequence shown here is derived from an EMBL/GenBank/DDBJ whole genome shotgun (WGS) entry which is preliminary data.</text>
</comment>
<sequence>MITLLSDRFAPTTSRFGFLEVPLEVAAEGLRAWRQQLHGRAKAVPVGGSLPEMLERLPPLTGGVRPRELLVGTVGDRWTAYFDCGFQGTDAVSTVGYLTEELKCHGLALDSTPHTFGTGLETPGRYGAVQFELFGPLPTDFLNYVRTISASHDGSRWSFEASGTVQAFEQPDRYQARTVRSRFTSELLAEYAAALGVRPFDEDFYADRGVLIETRQKVPRKGHAMSLADTQHYWGIVPGVASKIPG</sequence>
<dbReference type="RefSeq" id="WP_344157922.1">
    <property type="nucleotide sequence ID" value="NZ_BAAANF010000017.1"/>
</dbReference>
<name>A0ABP4U9F6_9ACTN</name>
<protein>
    <submittedName>
        <fullName evidence="1">Uncharacterized protein</fullName>
    </submittedName>
</protein>
<accession>A0ABP4U9F6</accession>
<dbReference type="EMBL" id="BAAANF010000017">
    <property type="protein sequence ID" value="GAA1700725.1"/>
    <property type="molecule type" value="Genomic_DNA"/>
</dbReference>
<reference evidence="2" key="1">
    <citation type="journal article" date="2019" name="Int. J. Syst. Evol. Microbiol.">
        <title>The Global Catalogue of Microorganisms (GCM) 10K type strain sequencing project: providing services to taxonomists for standard genome sequencing and annotation.</title>
        <authorList>
            <consortium name="The Broad Institute Genomics Platform"/>
            <consortium name="The Broad Institute Genome Sequencing Center for Infectious Disease"/>
            <person name="Wu L."/>
            <person name="Ma J."/>
        </authorList>
    </citation>
    <scope>NUCLEOTIDE SEQUENCE [LARGE SCALE GENOMIC DNA]</scope>
    <source>
        <strain evidence="2">JCM 14307</strain>
    </source>
</reference>
<keyword evidence="2" id="KW-1185">Reference proteome</keyword>
<proteinExistence type="predicted"/>
<organism evidence="1 2">
    <name type="scientific">Kribbella yunnanensis</name>
    <dbReference type="NCBI Taxonomy" id="190194"/>
    <lineage>
        <taxon>Bacteria</taxon>
        <taxon>Bacillati</taxon>
        <taxon>Actinomycetota</taxon>
        <taxon>Actinomycetes</taxon>
        <taxon>Propionibacteriales</taxon>
        <taxon>Kribbellaceae</taxon>
        <taxon>Kribbella</taxon>
    </lineage>
</organism>